<dbReference type="RefSeq" id="WP_175110727.1">
    <property type="nucleotide sequence ID" value="NZ_CADIKF010000012.1"/>
</dbReference>
<evidence type="ECO:0000313" key="2">
    <source>
        <dbReference type="Proteomes" id="UP000494329"/>
    </source>
</evidence>
<keyword evidence="2" id="KW-1185">Reference proteome</keyword>
<dbReference type="AlphaFoldDB" id="A0A6J5DK54"/>
<reference evidence="1 2" key="1">
    <citation type="submission" date="2020-04" db="EMBL/GenBank/DDBJ databases">
        <authorList>
            <person name="De Canck E."/>
        </authorList>
    </citation>
    <scope>NUCLEOTIDE SEQUENCE [LARGE SCALE GENOMIC DNA]</scope>
    <source>
        <strain evidence="1 2">LMG 29739</strain>
    </source>
</reference>
<protein>
    <submittedName>
        <fullName evidence="1">Uncharacterized protein</fullName>
    </submittedName>
</protein>
<evidence type="ECO:0000313" key="1">
    <source>
        <dbReference type="EMBL" id="CAB3754670.1"/>
    </source>
</evidence>
<dbReference type="Proteomes" id="UP000494329">
    <property type="component" value="Unassembled WGS sequence"/>
</dbReference>
<dbReference type="EMBL" id="CADIKF010000012">
    <property type="protein sequence ID" value="CAB3754670.1"/>
    <property type="molecule type" value="Genomic_DNA"/>
</dbReference>
<proteinExistence type="predicted"/>
<name>A0A6J5DK54_9BURK</name>
<sequence length="61" mass="7090">MPTKIKTYSTSLDGQNAYVNEQKARVSAREQAENERAQKRREMDARIDVNASKWRYISLGE</sequence>
<gene>
    <name evidence="1" type="ORF">LMG29739_01992</name>
</gene>
<organism evidence="1 2">
    <name type="scientific">Paraburkholderia solisilvae</name>
    <dbReference type="NCBI Taxonomy" id="624376"/>
    <lineage>
        <taxon>Bacteria</taxon>
        <taxon>Pseudomonadati</taxon>
        <taxon>Pseudomonadota</taxon>
        <taxon>Betaproteobacteria</taxon>
        <taxon>Burkholderiales</taxon>
        <taxon>Burkholderiaceae</taxon>
        <taxon>Paraburkholderia</taxon>
    </lineage>
</organism>
<accession>A0A6J5DK54</accession>